<proteinExistence type="predicted"/>
<dbReference type="Proteomes" id="UP001307849">
    <property type="component" value="Unassembled WGS sequence"/>
</dbReference>
<organism evidence="1 2">
    <name type="scientific">Arthrobotrys conoides</name>
    <dbReference type="NCBI Taxonomy" id="74498"/>
    <lineage>
        <taxon>Eukaryota</taxon>
        <taxon>Fungi</taxon>
        <taxon>Dikarya</taxon>
        <taxon>Ascomycota</taxon>
        <taxon>Pezizomycotina</taxon>
        <taxon>Orbiliomycetes</taxon>
        <taxon>Orbiliales</taxon>
        <taxon>Orbiliaceae</taxon>
        <taxon>Arthrobotrys</taxon>
    </lineage>
</organism>
<name>A0AAN8NNB0_9PEZI</name>
<gene>
    <name evidence="1" type="ORF">TWF506_009294</name>
</gene>
<dbReference type="AlphaFoldDB" id="A0AAN8NNB0"/>
<evidence type="ECO:0000313" key="2">
    <source>
        <dbReference type="Proteomes" id="UP001307849"/>
    </source>
</evidence>
<reference evidence="1 2" key="1">
    <citation type="submission" date="2019-10" db="EMBL/GenBank/DDBJ databases">
        <authorList>
            <person name="Palmer J.M."/>
        </authorList>
    </citation>
    <scope>NUCLEOTIDE SEQUENCE [LARGE SCALE GENOMIC DNA]</scope>
    <source>
        <strain evidence="1 2">TWF506</strain>
    </source>
</reference>
<keyword evidence="2" id="KW-1185">Reference proteome</keyword>
<evidence type="ECO:0000313" key="1">
    <source>
        <dbReference type="EMBL" id="KAK6513128.1"/>
    </source>
</evidence>
<protein>
    <submittedName>
        <fullName evidence="1">Uncharacterized protein</fullName>
    </submittedName>
</protein>
<comment type="caution">
    <text evidence="1">The sequence shown here is derived from an EMBL/GenBank/DDBJ whole genome shotgun (WGS) entry which is preliminary data.</text>
</comment>
<accession>A0AAN8NNB0</accession>
<sequence length="263" mass="29804">MVQDHHDNSTPSLQLNATRLRFIPLQILGSYNIPHAVWNDDASICHEVPSLVWNVMEILVPKAKLQKAAERLVGCLSAYTRRPFPPEGNSEGPIHQYSEDCILLASCQNLSVTADYIILVPDELFYFDTTDPLSLQGIPDFLKSSVGFDKARVPSFSALINALLRFLDESKCRIPTGFNTEILTQLRNDIQLRVVMLVAWRRKEQWVERYNSPEEYPATLKEVRNCLLVENLLTFDSIYTHPRLVSNPTHAPNVSDSLGKLSI</sequence>
<dbReference type="EMBL" id="JAVHJM010000006">
    <property type="protein sequence ID" value="KAK6513128.1"/>
    <property type="molecule type" value="Genomic_DNA"/>
</dbReference>